<dbReference type="STRING" id="1302690.BUE76_02065"/>
<evidence type="ECO:0000256" key="1">
    <source>
        <dbReference type="SAM" id="Phobius"/>
    </source>
</evidence>
<gene>
    <name evidence="2" type="ORF">SAMN05444008_12350</name>
</gene>
<feature type="transmembrane region" description="Helical" evidence="1">
    <location>
        <begin position="148"/>
        <end position="165"/>
    </location>
</feature>
<evidence type="ECO:0000313" key="2">
    <source>
        <dbReference type="EMBL" id="SHG26594.1"/>
    </source>
</evidence>
<feature type="transmembrane region" description="Helical" evidence="1">
    <location>
        <begin position="198"/>
        <end position="218"/>
    </location>
</feature>
<sequence>MSVAEHNAQGVSFSPVLRFFARMVSVLLHPLFIPVYVGWFLIYIYHLFPASDPGQKGLLLLRFGVMYILFPLVTILLLKGLGFIESIFLRTQKERIIPYVASGMFYFWMWYVLRNQAGTPKALELFALGIFLASSLGLMLNSYFKISMHALAAGVALAFMSVLAFRSNASFGFYLSVALLGAGLVGTARLITGEHRPFEVYAGFAGGILSQLVAYWVLF</sequence>
<organism evidence="2 3">
    <name type="scientific">Cnuella takakiae</name>
    <dbReference type="NCBI Taxonomy" id="1302690"/>
    <lineage>
        <taxon>Bacteria</taxon>
        <taxon>Pseudomonadati</taxon>
        <taxon>Bacteroidota</taxon>
        <taxon>Chitinophagia</taxon>
        <taxon>Chitinophagales</taxon>
        <taxon>Chitinophagaceae</taxon>
        <taxon>Cnuella</taxon>
    </lineage>
</organism>
<keyword evidence="3" id="KW-1185">Reference proteome</keyword>
<keyword evidence="1" id="KW-0812">Transmembrane</keyword>
<feature type="transmembrane region" description="Helical" evidence="1">
    <location>
        <begin position="26"/>
        <end position="48"/>
    </location>
</feature>
<dbReference type="Gene3D" id="1.20.144.10">
    <property type="entry name" value="Phosphatidic acid phosphatase type 2/haloperoxidase"/>
    <property type="match status" value="1"/>
</dbReference>
<feature type="transmembrane region" description="Helical" evidence="1">
    <location>
        <begin position="96"/>
        <end position="113"/>
    </location>
</feature>
<dbReference type="EMBL" id="FQUO01000023">
    <property type="protein sequence ID" value="SHG26594.1"/>
    <property type="molecule type" value="Genomic_DNA"/>
</dbReference>
<reference evidence="2 3" key="1">
    <citation type="submission" date="2016-11" db="EMBL/GenBank/DDBJ databases">
        <authorList>
            <person name="Jaros S."/>
            <person name="Januszkiewicz K."/>
            <person name="Wedrychowicz H."/>
        </authorList>
    </citation>
    <scope>NUCLEOTIDE SEQUENCE [LARGE SCALE GENOMIC DNA]</scope>
    <source>
        <strain evidence="2 3">DSM 26897</strain>
    </source>
</reference>
<evidence type="ECO:0000313" key="3">
    <source>
        <dbReference type="Proteomes" id="UP000184368"/>
    </source>
</evidence>
<proteinExistence type="predicted"/>
<dbReference type="Proteomes" id="UP000184368">
    <property type="component" value="Unassembled WGS sequence"/>
</dbReference>
<feature type="transmembrane region" description="Helical" evidence="1">
    <location>
        <begin position="60"/>
        <end position="84"/>
    </location>
</feature>
<name>A0A1M5IE19_9BACT</name>
<keyword evidence="1" id="KW-0472">Membrane</keyword>
<accession>A0A1M5IE19</accession>
<evidence type="ECO:0008006" key="4">
    <source>
        <dbReference type="Google" id="ProtNLM"/>
    </source>
</evidence>
<feature type="transmembrane region" description="Helical" evidence="1">
    <location>
        <begin position="125"/>
        <end position="141"/>
    </location>
</feature>
<dbReference type="OrthoDB" id="9786064at2"/>
<dbReference type="AlphaFoldDB" id="A0A1M5IE19"/>
<protein>
    <recommendedName>
        <fullName evidence="4">PAP2 superfamily protein</fullName>
    </recommendedName>
</protein>
<feature type="transmembrane region" description="Helical" evidence="1">
    <location>
        <begin position="171"/>
        <end position="191"/>
    </location>
</feature>
<keyword evidence="1" id="KW-1133">Transmembrane helix</keyword>
<dbReference type="RefSeq" id="WP_073048040.1">
    <property type="nucleotide sequence ID" value="NZ_FQUO01000023.1"/>
</dbReference>